<keyword evidence="2" id="KW-1185">Reference proteome</keyword>
<protein>
    <submittedName>
        <fullName evidence="1">Uncharacterized protein</fullName>
    </submittedName>
</protein>
<reference evidence="1" key="2">
    <citation type="submission" date="2022-01" db="EMBL/GenBank/DDBJ databases">
        <authorList>
            <person name="Yamashiro T."/>
            <person name="Shiraishi A."/>
            <person name="Satake H."/>
            <person name="Nakayama K."/>
        </authorList>
    </citation>
    <scope>NUCLEOTIDE SEQUENCE</scope>
</reference>
<reference evidence="1" key="1">
    <citation type="journal article" date="2022" name="Int. J. Mol. Sci.">
        <title>Draft Genome of Tanacetum Coccineum: Genomic Comparison of Closely Related Tanacetum-Family Plants.</title>
        <authorList>
            <person name="Yamashiro T."/>
            <person name="Shiraishi A."/>
            <person name="Nakayama K."/>
            <person name="Satake H."/>
        </authorList>
    </citation>
    <scope>NUCLEOTIDE SEQUENCE</scope>
</reference>
<organism evidence="1 2">
    <name type="scientific">Tanacetum coccineum</name>
    <dbReference type="NCBI Taxonomy" id="301880"/>
    <lineage>
        <taxon>Eukaryota</taxon>
        <taxon>Viridiplantae</taxon>
        <taxon>Streptophyta</taxon>
        <taxon>Embryophyta</taxon>
        <taxon>Tracheophyta</taxon>
        <taxon>Spermatophyta</taxon>
        <taxon>Magnoliopsida</taxon>
        <taxon>eudicotyledons</taxon>
        <taxon>Gunneridae</taxon>
        <taxon>Pentapetalae</taxon>
        <taxon>asterids</taxon>
        <taxon>campanulids</taxon>
        <taxon>Asterales</taxon>
        <taxon>Asteraceae</taxon>
        <taxon>Asteroideae</taxon>
        <taxon>Anthemideae</taxon>
        <taxon>Anthemidinae</taxon>
        <taxon>Tanacetum</taxon>
    </lineage>
</organism>
<sequence>MPPVMVPEVWRPDPSVMCKDTAPDALASRVSNDRELSTHVLLAVSEDDTKAWPHLKQVPAARRHSPGCLRPHVLQKGEYNPQRVPMDCWELEGDNGSPSGPLSDVRTHHSHPVRRISKLRLQHLQPEQIRKLELYLTNENQLGGGNAAFTLYYFHSPLADGMVLPSSNDLARLEGRKTEERTAL</sequence>
<dbReference type="EMBL" id="BQNB010012638">
    <property type="protein sequence ID" value="GJT06081.1"/>
    <property type="molecule type" value="Genomic_DNA"/>
</dbReference>
<evidence type="ECO:0000313" key="2">
    <source>
        <dbReference type="Proteomes" id="UP001151760"/>
    </source>
</evidence>
<dbReference type="Proteomes" id="UP001151760">
    <property type="component" value="Unassembled WGS sequence"/>
</dbReference>
<gene>
    <name evidence="1" type="ORF">Tco_0840543</name>
</gene>
<proteinExistence type="predicted"/>
<evidence type="ECO:0000313" key="1">
    <source>
        <dbReference type="EMBL" id="GJT06081.1"/>
    </source>
</evidence>
<name>A0ABQ5ATV4_9ASTR</name>
<accession>A0ABQ5ATV4</accession>
<comment type="caution">
    <text evidence="1">The sequence shown here is derived from an EMBL/GenBank/DDBJ whole genome shotgun (WGS) entry which is preliminary data.</text>
</comment>